<dbReference type="RefSeq" id="WP_120630385.1">
    <property type="nucleotide sequence ID" value="NZ_RAWG01000522.1"/>
</dbReference>
<protein>
    <submittedName>
        <fullName evidence="1">Uncharacterized protein</fullName>
    </submittedName>
</protein>
<reference evidence="2" key="1">
    <citation type="submission" date="2018-09" db="EMBL/GenBank/DDBJ databases">
        <authorList>
            <person name="Livingstone P.G."/>
            <person name="Whitworth D.E."/>
        </authorList>
    </citation>
    <scope>NUCLEOTIDE SEQUENCE [LARGE SCALE GENOMIC DNA]</scope>
    <source>
        <strain evidence="2">CA040B</strain>
    </source>
</reference>
<name>A0A3A8MGZ3_9BACT</name>
<dbReference type="OrthoDB" id="5511082at2"/>
<evidence type="ECO:0000313" key="2">
    <source>
        <dbReference type="Proteomes" id="UP000273405"/>
    </source>
</evidence>
<evidence type="ECO:0000313" key="1">
    <source>
        <dbReference type="EMBL" id="RKH28741.1"/>
    </source>
</evidence>
<dbReference type="Proteomes" id="UP000273405">
    <property type="component" value="Unassembled WGS sequence"/>
</dbReference>
<keyword evidence="2" id="KW-1185">Reference proteome</keyword>
<sequence length="357" mass="40415">MADNSKHVDEKKLKELHESQGRKSCFWKHPYGKSKESELLISASEYDSHVCHYGMNSFLAARGREDIHNTRHGKTNRERAFDKGYLEKDANNAVTVNSGTDYFLTDIGLKAGKKREPTFQARFEAKYNKSLFWLALNEKGWDVKFRIAPEDAAKNTTDIYRRHQQKDAQGNKQQVYVLSDLSRLARGGSAKLGGKGPENFAILMSQAHRGLGGWYPYDHEHHHLISADAFEKFIMSAPSSAGWTYMQRAAVVMQAGWNLHNADNMLLLPSETFAADVLDLPAHCPWESPDHPEYTRDLNGLLAPVQKKVDEALLKTKDDPEHKITEAMAQEIRSLLMRASRKAKNMILEKGSAMSLK</sequence>
<organism evidence="1 2">
    <name type="scientific">Corallococcus sicarius</name>
    <dbReference type="NCBI Taxonomy" id="2316726"/>
    <lineage>
        <taxon>Bacteria</taxon>
        <taxon>Pseudomonadati</taxon>
        <taxon>Myxococcota</taxon>
        <taxon>Myxococcia</taxon>
        <taxon>Myxococcales</taxon>
        <taxon>Cystobacterineae</taxon>
        <taxon>Myxococcaceae</taxon>
        <taxon>Corallococcus</taxon>
    </lineage>
</organism>
<proteinExistence type="predicted"/>
<accession>A0A3A8MGZ3</accession>
<dbReference type="EMBL" id="RAWG01000522">
    <property type="protein sequence ID" value="RKH28741.1"/>
    <property type="molecule type" value="Genomic_DNA"/>
</dbReference>
<gene>
    <name evidence="1" type="ORF">D7X12_40015</name>
</gene>
<comment type="caution">
    <text evidence="1">The sequence shown here is derived from an EMBL/GenBank/DDBJ whole genome shotgun (WGS) entry which is preliminary data.</text>
</comment>
<dbReference type="AlphaFoldDB" id="A0A3A8MGZ3"/>